<accession>A0A6A5SW55</accession>
<organism evidence="2 3">
    <name type="scientific">Clathrospora elynae</name>
    <dbReference type="NCBI Taxonomy" id="706981"/>
    <lineage>
        <taxon>Eukaryota</taxon>
        <taxon>Fungi</taxon>
        <taxon>Dikarya</taxon>
        <taxon>Ascomycota</taxon>
        <taxon>Pezizomycotina</taxon>
        <taxon>Dothideomycetes</taxon>
        <taxon>Pleosporomycetidae</taxon>
        <taxon>Pleosporales</taxon>
        <taxon>Diademaceae</taxon>
        <taxon>Clathrospora</taxon>
    </lineage>
</organism>
<dbReference type="Proteomes" id="UP000800038">
    <property type="component" value="Unassembled WGS sequence"/>
</dbReference>
<reference evidence="2" key="1">
    <citation type="journal article" date="2020" name="Stud. Mycol.">
        <title>101 Dothideomycetes genomes: a test case for predicting lifestyles and emergence of pathogens.</title>
        <authorList>
            <person name="Haridas S."/>
            <person name="Albert R."/>
            <person name="Binder M."/>
            <person name="Bloem J."/>
            <person name="Labutti K."/>
            <person name="Salamov A."/>
            <person name="Andreopoulos B."/>
            <person name="Baker S."/>
            <person name="Barry K."/>
            <person name="Bills G."/>
            <person name="Bluhm B."/>
            <person name="Cannon C."/>
            <person name="Castanera R."/>
            <person name="Culley D."/>
            <person name="Daum C."/>
            <person name="Ezra D."/>
            <person name="Gonzalez J."/>
            <person name="Henrissat B."/>
            <person name="Kuo A."/>
            <person name="Liang C."/>
            <person name="Lipzen A."/>
            <person name="Lutzoni F."/>
            <person name="Magnuson J."/>
            <person name="Mondo S."/>
            <person name="Nolan M."/>
            <person name="Ohm R."/>
            <person name="Pangilinan J."/>
            <person name="Park H.-J."/>
            <person name="Ramirez L."/>
            <person name="Alfaro M."/>
            <person name="Sun H."/>
            <person name="Tritt A."/>
            <person name="Yoshinaga Y."/>
            <person name="Zwiers L.-H."/>
            <person name="Turgeon B."/>
            <person name="Goodwin S."/>
            <person name="Spatafora J."/>
            <person name="Crous P."/>
            <person name="Grigoriev I."/>
        </authorList>
    </citation>
    <scope>NUCLEOTIDE SEQUENCE</scope>
    <source>
        <strain evidence="2">CBS 161.51</strain>
    </source>
</reference>
<gene>
    <name evidence="2" type="ORF">EJ02DRAFT_156856</name>
</gene>
<feature type="compositionally biased region" description="Low complexity" evidence="1">
    <location>
        <begin position="75"/>
        <end position="86"/>
    </location>
</feature>
<name>A0A6A5SW55_9PLEO</name>
<dbReference type="AlphaFoldDB" id="A0A6A5SW55"/>
<protein>
    <submittedName>
        <fullName evidence="2">Uncharacterized protein</fullName>
    </submittedName>
</protein>
<evidence type="ECO:0000313" key="2">
    <source>
        <dbReference type="EMBL" id="KAF1942796.1"/>
    </source>
</evidence>
<sequence>MVTAGTIWRQLPPYMRTPEWIVTLNKSHFAICDLDWYTENKTLELHIEGVYAVLFASDMADEPPSEHSVSEDLESNSNASNALLDSHNGESVPQCEHDKNAQTEADEQSTSPAPNANHLPIASPHEQLSEDPDTEPSPARELSPWGNAWGLLITRIDNGEKFARIGRFKVPAEEGGLDAFKFRPYKQIEIL</sequence>
<keyword evidence="3" id="KW-1185">Reference proteome</keyword>
<evidence type="ECO:0000256" key="1">
    <source>
        <dbReference type="SAM" id="MobiDB-lite"/>
    </source>
</evidence>
<feature type="region of interest" description="Disordered" evidence="1">
    <location>
        <begin position="61"/>
        <end position="144"/>
    </location>
</feature>
<evidence type="ECO:0000313" key="3">
    <source>
        <dbReference type="Proteomes" id="UP000800038"/>
    </source>
</evidence>
<dbReference type="EMBL" id="ML976031">
    <property type="protein sequence ID" value="KAF1942796.1"/>
    <property type="molecule type" value="Genomic_DNA"/>
</dbReference>
<proteinExistence type="predicted"/>